<keyword evidence="5 6" id="KW-0472">Membrane</keyword>
<feature type="transmembrane region" description="Helical" evidence="6">
    <location>
        <begin position="192"/>
        <end position="209"/>
    </location>
</feature>
<dbReference type="AlphaFoldDB" id="A0A8T2UQK3"/>
<dbReference type="Pfam" id="PF08030">
    <property type="entry name" value="NAD_binding_6"/>
    <property type="match status" value="2"/>
</dbReference>
<dbReference type="InterPro" id="IPR013121">
    <property type="entry name" value="Fe_red_NAD-bd_6"/>
</dbReference>
<dbReference type="GO" id="GO:0005886">
    <property type="term" value="C:plasma membrane"/>
    <property type="evidence" value="ECO:0007669"/>
    <property type="project" value="TreeGrafter"/>
</dbReference>
<dbReference type="Pfam" id="PF01794">
    <property type="entry name" value="Ferric_reduct"/>
    <property type="match status" value="1"/>
</dbReference>
<evidence type="ECO:0000256" key="6">
    <source>
        <dbReference type="SAM" id="Phobius"/>
    </source>
</evidence>
<name>A0A8T2UQK3_CERRI</name>
<dbReference type="Gene3D" id="3.40.50.80">
    <property type="entry name" value="Nucleotide-binding domain of ferredoxin-NADP reductase (FNR) module"/>
    <property type="match status" value="2"/>
</dbReference>
<reference evidence="10" key="1">
    <citation type="submission" date="2021-08" db="EMBL/GenBank/DDBJ databases">
        <title>WGS assembly of Ceratopteris richardii.</title>
        <authorList>
            <person name="Marchant D.B."/>
            <person name="Chen G."/>
            <person name="Jenkins J."/>
            <person name="Shu S."/>
            <person name="Leebens-Mack J."/>
            <person name="Grimwood J."/>
            <person name="Schmutz J."/>
            <person name="Soltis P."/>
            <person name="Soltis D."/>
            <person name="Chen Z.-H."/>
        </authorList>
    </citation>
    <scope>NUCLEOTIDE SEQUENCE</scope>
    <source>
        <strain evidence="10">Whitten #5841</strain>
        <tissue evidence="10">Leaf</tissue>
    </source>
</reference>
<feature type="domain" description="FAD-binding 8" evidence="8">
    <location>
        <begin position="240"/>
        <end position="341"/>
    </location>
</feature>
<feature type="domain" description="Ferric reductase NAD binding" evidence="9">
    <location>
        <begin position="348"/>
        <end position="443"/>
    </location>
</feature>
<proteinExistence type="predicted"/>
<dbReference type="GO" id="GO:0016491">
    <property type="term" value="F:oxidoreductase activity"/>
    <property type="evidence" value="ECO:0007669"/>
    <property type="project" value="UniProtKB-KW"/>
</dbReference>
<dbReference type="InterPro" id="IPR013112">
    <property type="entry name" value="FAD-bd_8"/>
</dbReference>
<feature type="transmembrane region" description="Helical" evidence="6">
    <location>
        <begin position="126"/>
        <end position="148"/>
    </location>
</feature>
<dbReference type="SFLD" id="SFLDS00052">
    <property type="entry name" value="Ferric_Reductase_Domain"/>
    <property type="match status" value="1"/>
</dbReference>
<evidence type="ECO:0000313" key="10">
    <source>
        <dbReference type="EMBL" id="KAH7436033.1"/>
    </source>
</evidence>
<sequence>MRKKQRRRPLQEQRPSGLPSLITYPLWVRSPLGVLTTADILLIMGFFIVVMYYFGRKCYKSFKIIDTYPYLYDPNSGAQQKLYEAFRYFGTISMIPFALLWVPVARGSPLLRLLGMPFQRAVRYHIWLSCIMIIFASVHGTGFIVFFLKTGQRTKIYSKHAGYTLAGLLAWIVGIAIWITSLPFFRRRWQEFFFSVHHAYTVFTLLLLYHQINSYRYYIIPLLLFLVDRFLRFLQSRKLVDVLSAKILESDAIELRFPLSSVGEALPGKALSTWCIQLPSVSKAQWHFFNTAFTQNTDPKEVAIIIKPLGGWTNKLLKQLLSDTSRPFSFKARVEGPYDDPSDFYLEYQTLILVGGGIGIYPLLAIVEDILIRYARGENENTRLPTSIELYYCVHTWQDICVLDLVELNNVLESFGLQIKVHAYITSRSRDDYQATPQLQSNMATNRPLDLDVYRIARSTWNSRTLRTNQNTVSPVSDLSAAGSNIWVGIITIASMIGYFVISGLANLHIIRYYELSNYNHAHVLLASVLLGILVSGGLFAFFWHSDLSSKNENLRITTQPPQIVSDSASSSVRRPEVNFEGLEAFTWKGDLRICSRPEWNDVFNELGRKYKGNMIGVIVCGPTSMQQDVAIQCKKHSAYPSSFQYYSLPFDF</sequence>
<keyword evidence="3 6" id="KW-1133">Transmembrane helix</keyword>
<evidence type="ECO:0000256" key="5">
    <source>
        <dbReference type="ARBA" id="ARBA00023136"/>
    </source>
</evidence>
<dbReference type="InterPro" id="IPR039261">
    <property type="entry name" value="FNR_nucleotide-bd"/>
</dbReference>
<evidence type="ECO:0000256" key="4">
    <source>
        <dbReference type="ARBA" id="ARBA00023002"/>
    </source>
</evidence>
<evidence type="ECO:0000256" key="2">
    <source>
        <dbReference type="ARBA" id="ARBA00022692"/>
    </source>
</evidence>
<feature type="transmembrane region" description="Helical" evidence="6">
    <location>
        <begin position="160"/>
        <end position="180"/>
    </location>
</feature>
<dbReference type="PANTHER" id="PTHR11972">
    <property type="entry name" value="NADPH OXIDASE"/>
    <property type="match status" value="1"/>
</dbReference>
<accession>A0A8T2UQK3</accession>
<dbReference type="Proteomes" id="UP000825935">
    <property type="component" value="Chromosome 6"/>
</dbReference>
<dbReference type="OMA" id="MMWIIMP"/>
<dbReference type="SUPFAM" id="SSF52343">
    <property type="entry name" value="Ferredoxin reductase-like, C-terminal NADP-linked domain"/>
    <property type="match status" value="1"/>
</dbReference>
<gene>
    <name evidence="10" type="ORF">KP509_06G090300</name>
</gene>
<keyword evidence="11" id="KW-1185">Reference proteome</keyword>
<dbReference type="EMBL" id="CM035411">
    <property type="protein sequence ID" value="KAH7436033.1"/>
    <property type="molecule type" value="Genomic_DNA"/>
</dbReference>
<dbReference type="CDD" id="cd06186">
    <property type="entry name" value="NOX_Duox_like_FAD_NADP"/>
    <property type="match status" value="1"/>
</dbReference>
<dbReference type="InterPro" id="IPR050369">
    <property type="entry name" value="RBOH/FRE"/>
</dbReference>
<protein>
    <recommendedName>
        <fullName evidence="12">FAD-binding FR-type domain-containing protein</fullName>
    </recommendedName>
</protein>
<feature type="transmembrane region" description="Helical" evidence="6">
    <location>
        <begin position="85"/>
        <end position="105"/>
    </location>
</feature>
<comment type="caution">
    <text evidence="10">The sequence shown here is derived from an EMBL/GenBank/DDBJ whole genome shotgun (WGS) entry which is preliminary data.</text>
</comment>
<dbReference type="SFLD" id="SFLDG01168">
    <property type="entry name" value="Ferric_reductase_subgroup_(FRE"/>
    <property type="match status" value="1"/>
</dbReference>
<evidence type="ECO:0000259" key="7">
    <source>
        <dbReference type="Pfam" id="PF01794"/>
    </source>
</evidence>
<comment type="subcellular location">
    <subcellularLocation>
        <location evidence="1">Membrane</location>
        <topology evidence="1">Multi-pass membrane protein</topology>
    </subcellularLocation>
</comment>
<keyword evidence="4" id="KW-0560">Oxidoreductase</keyword>
<feature type="transmembrane region" description="Helical" evidence="6">
    <location>
        <begin position="32"/>
        <end position="54"/>
    </location>
</feature>
<dbReference type="OrthoDB" id="167398at2759"/>
<evidence type="ECO:0000259" key="9">
    <source>
        <dbReference type="Pfam" id="PF08030"/>
    </source>
</evidence>
<evidence type="ECO:0008006" key="12">
    <source>
        <dbReference type="Google" id="ProtNLM"/>
    </source>
</evidence>
<feature type="transmembrane region" description="Helical" evidence="6">
    <location>
        <begin position="522"/>
        <end position="544"/>
    </location>
</feature>
<evidence type="ECO:0000259" key="8">
    <source>
        <dbReference type="Pfam" id="PF08022"/>
    </source>
</evidence>
<evidence type="ECO:0000313" key="11">
    <source>
        <dbReference type="Proteomes" id="UP000825935"/>
    </source>
</evidence>
<feature type="domain" description="Ferric reductase NAD binding" evidence="9">
    <location>
        <begin position="593"/>
        <end position="634"/>
    </location>
</feature>
<dbReference type="Pfam" id="PF08022">
    <property type="entry name" value="FAD_binding_8"/>
    <property type="match status" value="1"/>
</dbReference>
<keyword evidence="2 6" id="KW-0812">Transmembrane</keyword>
<feature type="transmembrane region" description="Helical" evidence="6">
    <location>
        <begin position="486"/>
        <end position="510"/>
    </location>
</feature>
<feature type="domain" description="Ferric oxidoreductase" evidence="7">
    <location>
        <begin position="90"/>
        <end position="207"/>
    </location>
</feature>
<dbReference type="PANTHER" id="PTHR11972:SF194">
    <property type="entry name" value="FAD-BINDING FR-TYPE DOMAIN-CONTAINING PROTEIN"/>
    <property type="match status" value="1"/>
</dbReference>
<dbReference type="InterPro" id="IPR013130">
    <property type="entry name" value="Fe3_Rdtase_TM_dom"/>
</dbReference>
<organism evidence="10 11">
    <name type="scientific">Ceratopteris richardii</name>
    <name type="common">Triangle waterfern</name>
    <dbReference type="NCBI Taxonomy" id="49495"/>
    <lineage>
        <taxon>Eukaryota</taxon>
        <taxon>Viridiplantae</taxon>
        <taxon>Streptophyta</taxon>
        <taxon>Embryophyta</taxon>
        <taxon>Tracheophyta</taxon>
        <taxon>Polypodiopsida</taxon>
        <taxon>Polypodiidae</taxon>
        <taxon>Polypodiales</taxon>
        <taxon>Pteridineae</taxon>
        <taxon>Pteridaceae</taxon>
        <taxon>Parkerioideae</taxon>
        <taxon>Ceratopteris</taxon>
    </lineage>
</organism>
<evidence type="ECO:0000256" key="3">
    <source>
        <dbReference type="ARBA" id="ARBA00022989"/>
    </source>
</evidence>
<evidence type="ECO:0000256" key="1">
    <source>
        <dbReference type="ARBA" id="ARBA00004141"/>
    </source>
</evidence>